<dbReference type="InterPro" id="IPR036465">
    <property type="entry name" value="vWFA_dom_sf"/>
</dbReference>
<evidence type="ECO:0000313" key="3">
    <source>
        <dbReference type="EMBL" id="KAK4759675.1"/>
    </source>
</evidence>
<dbReference type="AlphaFoldDB" id="A0AAN7K2Z4"/>
<comment type="caution">
    <text evidence="3">The sequence shown here is derived from an EMBL/GenBank/DDBJ whole genome shotgun (WGS) entry which is preliminary data.</text>
</comment>
<feature type="region of interest" description="Disordered" evidence="1">
    <location>
        <begin position="131"/>
        <end position="161"/>
    </location>
</feature>
<accession>A0AAN7K2Z4</accession>
<dbReference type="Proteomes" id="UP001345219">
    <property type="component" value="Chromosome 17"/>
</dbReference>
<keyword evidence="4" id="KW-1185">Reference proteome</keyword>
<dbReference type="PANTHER" id="PTHR10579">
    <property type="entry name" value="CALCIUM-ACTIVATED CHLORIDE CHANNEL REGULATOR"/>
    <property type="match status" value="1"/>
</dbReference>
<evidence type="ECO:0000256" key="1">
    <source>
        <dbReference type="SAM" id="MobiDB-lite"/>
    </source>
</evidence>
<dbReference type="PANTHER" id="PTHR10579:SF59">
    <property type="entry name" value="E3 UBIQUITIN-PROTEIN LIGASE EDA40-RELATED"/>
    <property type="match status" value="1"/>
</dbReference>
<dbReference type="EMBL" id="JAXIOK010000011">
    <property type="protein sequence ID" value="KAK4759675.1"/>
    <property type="molecule type" value="Genomic_DNA"/>
</dbReference>
<evidence type="ECO:0000313" key="4">
    <source>
        <dbReference type="Proteomes" id="UP001345219"/>
    </source>
</evidence>
<reference evidence="3 4" key="1">
    <citation type="journal article" date="2023" name="Hortic Res">
        <title>Pangenome of water caltrop reveals structural variations and asymmetric subgenome divergence after allopolyploidization.</title>
        <authorList>
            <person name="Zhang X."/>
            <person name="Chen Y."/>
            <person name="Wang L."/>
            <person name="Yuan Y."/>
            <person name="Fang M."/>
            <person name="Shi L."/>
            <person name="Lu R."/>
            <person name="Comes H.P."/>
            <person name="Ma Y."/>
            <person name="Chen Y."/>
            <person name="Huang G."/>
            <person name="Zhou Y."/>
            <person name="Zheng Z."/>
            <person name="Qiu Y."/>
        </authorList>
    </citation>
    <scope>NUCLEOTIDE SEQUENCE [LARGE SCALE GENOMIC DNA]</scope>
    <source>
        <tissue evidence="3">Roots</tissue>
    </source>
</reference>
<name>A0AAN7K2Z4_9MYRT</name>
<feature type="domain" description="VWFA" evidence="2">
    <location>
        <begin position="3"/>
        <end position="98"/>
    </location>
</feature>
<organism evidence="3 4">
    <name type="scientific">Trapa incisa</name>
    <dbReference type="NCBI Taxonomy" id="236973"/>
    <lineage>
        <taxon>Eukaryota</taxon>
        <taxon>Viridiplantae</taxon>
        <taxon>Streptophyta</taxon>
        <taxon>Embryophyta</taxon>
        <taxon>Tracheophyta</taxon>
        <taxon>Spermatophyta</taxon>
        <taxon>Magnoliopsida</taxon>
        <taxon>eudicotyledons</taxon>
        <taxon>Gunneridae</taxon>
        <taxon>Pentapetalae</taxon>
        <taxon>rosids</taxon>
        <taxon>malvids</taxon>
        <taxon>Myrtales</taxon>
        <taxon>Lythraceae</taxon>
        <taxon>Trapa</taxon>
    </lineage>
</organism>
<protein>
    <recommendedName>
        <fullName evidence="2">VWFA domain-containing protein</fullName>
    </recommendedName>
</protein>
<dbReference type="Gene3D" id="3.40.50.410">
    <property type="entry name" value="von Willebrand factor, type A domain"/>
    <property type="match status" value="1"/>
</dbReference>
<gene>
    <name evidence="3" type="ORF">SAY87_022806</name>
</gene>
<proteinExistence type="predicted"/>
<dbReference type="Pfam" id="PF13519">
    <property type="entry name" value="VWA_2"/>
    <property type="match status" value="1"/>
</dbReference>
<dbReference type="InterPro" id="IPR002035">
    <property type="entry name" value="VWF_A"/>
</dbReference>
<dbReference type="InterPro" id="IPR051266">
    <property type="entry name" value="CLCR"/>
</dbReference>
<evidence type="ECO:0000259" key="2">
    <source>
        <dbReference type="Pfam" id="PF13519"/>
    </source>
</evidence>
<dbReference type="SUPFAM" id="SSF53300">
    <property type="entry name" value="vWA-like"/>
    <property type="match status" value="1"/>
</dbReference>
<sequence length="200" mass="22261">MNATKLQAMKCAMRQLISSFSDADRLSIVAFSATSKRLLPLRRMTVLGRRSARRIVDAIGCTRQPASVNDALKMTAKVLEDRREKNSFATVVLLSDGHDHRLHGNTTDRSRSYPVVTSSRLGRYLGPRRRLRGRWRSGGGSGGDLRKTPRRATKSNGARHDATARVRLRLRPDADHGRVLPHRTSAVGYWVGSRPAGRPL</sequence>